<dbReference type="InterPro" id="IPR001180">
    <property type="entry name" value="CNH_dom"/>
</dbReference>
<feature type="domain" description="DH" evidence="5">
    <location>
        <begin position="572"/>
        <end position="796"/>
    </location>
</feature>
<dbReference type="InterPro" id="IPR052233">
    <property type="entry name" value="Rho-type_GEFs"/>
</dbReference>
<evidence type="ECO:0000259" key="5">
    <source>
        <dbReference type="PROSITE" id="PS50010"/>
    </source>
</evidence>
<gene>
    <name evidence="7" type="ORF">BDP27DRAFT_1330887</name>
</gene>
<dbReference type="SMART" id="SM00036">
    <property type="entry name" value="CNH"/>
    <property type="match status" value="1"/>
</dbReference>
<feature type="compositionally biased region" description="Low complexity" evidence="3">
    <location>
        <begin position="462"/>
        <end position="477"/>
    </location>
</feature>
<accession>A0A9P5U537</accession>
<dbReference type="PROSITE" id="PS50010">
    <property type="entry name" value="DH_2"/>
    <property type="match status" value="1"/>
</dbReference>
<feature type="region of interest" description="Disordered" evidence="3">
    <location>
        <begin position="916"/>
        <end position="945"/>
    </location>
</feature>
<name>A0A9P5U537_9AGAR</name>
<dbReference type="Gene3D" id="2.30.29.30">
    <property type="entry name" value="Pleckstrin-homology domain (PH domain)/Phosphotyrosine-binding domain (PTB)"/>
    <property type="match status" value="1"/>
</dbReference>
<dbReference type="PANTHER" id="PTHR46572:SF1">
    <property type="entry name" value="RHO1 GUANINE NUCLEOTIDE EXCHANGE FACTOR TUS1"/>
    <property type="match status" value="1"/>
</dbReference>
<proteinExistence type="predicted"/>
<dbReference type="InterPro" id="IPR001849">
    <property type="entry name" value="PH_domain"/>
</dbReference>
<feature type="domain" description="PH" evidence="4">
    <location>
        <begin position="831"/>
        <end position="1025"/>
    </location>
</feature>
<dbReference type="Pfam" id="PF15405">
    <property type="entry name" value="PH_5"/>
    <property type="match status" value="1"/>
</dbReference>
<feature type="region of interest" description="Disordered" evidence="3">
    <location>
        <begin position="747"/>
        <end position="770"/>
    </location>
</feature>
<dbReference type="PROSITE" id="PS50003">
    <property type="entry name" value="PH_DOMAIN"/>
    <property type="match status" value="1"/>
</dbReference>
<evidence type="ECO:0000256" key="1">
    <source>
        <dbReference type="ARBA" id="ARBA00022553"/>
    </source>
</evidence>
<dbReference type="EMBL" id="JADNRY010000090">
    <property type="protein sequence ID" value="KAF9066259.1"/>
    <property type="molecule type" value="Genomic_DNA"/>
</dbReference>
<feature type="region of interest" description="Disordered" evidence="3">
    <location>
        <begin position="1383"/>
        <end position="1408"/>
    </location>
</feature>
<dbReference type="SMART" id="SM00233">
    <property type="entry name" value="PH"/>
    <property type="match status" value="1"/>
</dbReference>
<reference evidence="7" key="1">
    <citation type="submission" date="2020-11" db="EMBL/GenBank/DDBJ databases">
        <authorList>
            <consortium name="DOE Joint Genome Institute"/>
            <person name="Ahrendt S."/>
            <person name="Riley R."/>
            <person name="Andreopoulos W."/>
            <person name="Labutti K."/>
            <person name="Pangilinan J."/>
            <person name="Ruiz-Duenas F.J."/>
            <person name="Barrasa J.M."/>
            <person name="Sanchez-Garcia M."/>
            <person name="Camarero S."/>
            <person name="Miyauchi S."/>
            <person name="Serrano A."/>
            <person name="Linde D."/>
            <person name="Babiker R."/>
            <person name="Drula E."/>
            <person name="Ayuso-Fernandez I."/>
            <person name="Pacheco R."/>
            <person name="Padilla G."/>
            <person name="Ferreira P."/>
            <person name="Barriuso J."/>
            <person name="Kellner H."/>
            <person name="Castanera R."/>
            <person name="Alfaro M."/>
            <person name="Ramirez L."/>
            <person name="Pisabarro A.G."/>
            <person name="Kuo A."/>
            <person name="Tritt A."/>
            <person name="Lipzen A."/>
            <person name="He G."/>
            <person name="Yan M."/>
            <person name="Ng V."/>
            <person name="Cullen D."/>
            <person name="Martin F."/>
            <person name="Rosso M.-N."/>
            <person name="Henrissat B."/>
            <person name="Hibbett D."/>
            <person name="Martinez A.T."/>
            <person name="Grigoriev I.V."/>
        </authorList>
    </citation>
    <scope>NUCLEOTIDE SEQUENCE</scope>
    <source>
        <strain evidence="7">AH 40177</strain>
    </source>
</reference>
<evidence type="ECO:0000259" key="6">
    <source>
        <dbReference type="PROSITE" id="PS50219"/>
    </source>
</evidence>
<dbReference type="PROSITE" id="PS50219">
    <property type="entry name" value="CNH"/>
    <property type="match status" value="1"/>
</dbReference>
<feature type="region of interest" description="Disordered" evidence="3">
    <location>
        <begin position="1447"/>
        <end position="1490"/>
    </location>
</feature>
<dbReference type="OrthoDB" id="2272012at2759"/>
<evidence type="ECO:0000313" key="7">
    <source>
        <dbReference type="EMBL" id="KAF9066259.1"/>
    </source>
</evidence>
<protein>
    <submittedName>
        <fullName evidence="7">CNH domain-containing protein</fullName>
    </submittedName>
</protein>
<feature type="compositionally biased region" description="Low complexity" evidence="3">
    <location>
        <begin position="974"/>
        <end position="991"/>
    </location>
</feature>
<dbReference type="Gene3D" id="1.20.900.10">
    <property type="entry name" value="Dbl homology (DH) domain"/>
    <property type="match status" value="2"/>
</dbReference>
<dbReference type="SUPFAM" id="SSF50729">
    <property type="entry name" value="PH domain-like"/>
    <property type="match status" value="1"/>
</dbReference>
<comment type="caution">
    <text evidence="7">The sequence shown here is derived from an EMBL/GenBank/DDBJ whole genome shotgun (WGS) entry which is preliminary data.</text>
</comment>
<feature type="region of interest" description="Disordered" evidence="3">
    <location>
        <begin position="370"/>
        <end position="399"/>
    </location>
</feature>
<evidence type="ECO:0000259" key="4">
    <source>
        <dbReference type="PROSITE" id="PS50003"/>
    </source>
</evidence>
<feature type="compositionally biased region" description="Low complexity" evidence="3">
    <location>
        <begin position="201"/>
        <end position="221"/>
    </location>
</feature>
<dbReference type="PANTHER" id="PTHR46572">
    <property type="entry name" value="RHO1 GDP-GTP EXCHANGE PROTEIN 1-RELATED"/>
    <property type="match status" value="1"/>
</dbReference>
<evidence type="ECO:0000256" key="2">
    <source>
        <dbReference type="ARBA" id="ARBA00022658"/>
    </source>
</evidence>
<dbReference type="GO" id="GO:0005085">
    <property type="term" value="F:guanyl-nucleotide exchange factor activity"/>
    <property type="evidence" value="ECO:0007669"/>
    <property type="project" value="UniProtKB-KW"/>
</dbReference>
<sequence length="1514" mass="163607">MLDAGKVFRSSGYPVVSKTSLASGPKPSSRKTYDTSRAVASSSSPSASTSYSTPGVALSPALPSLGSRSNSGSASGSPLSASVSSGTLLRLGTATGTTGTASKNTTAFTANVADTDNTWKTSVPTEVLATIPPSEITRQIAIHDLIAKESAYLGNLVVLEADFLGPLVEWLGAITDTNVNAGDDSYNSLSLSPSPTPSGSIFISGAPSSSSPPHVNPHSSSGTPLTPSSALPANTNLSSSSSSPLLGFAKPLYALLSLLPSLITSHQQLIDALRVRARESQYGIIEGIGDIYLEKATGVGGWRGGWSPPGDLADALGYVLSGGGSGFDEWVAVWSLSGIGDLSVYSAVANGMVDKDKTWGNEEWKRIVSDQEQSGREQDWNLPHGAEDKEEDAYGEGERRVNGKVNVLSGEGAGRSRIGMPLPNVDLKRLTQLVTLPVLHLRSYPSLLSEVLAVTTSSLSSDVGSASVSSSSQPNSTNPKPRRQGGGGNGKDKQRETSENPDASYLREAIKAMRALFGYAKVKTFQMSMSSIMSAGTSSEGQGGMGEAALKWEWFDLVSDEEKKEIGRMEVKRQAIIFELIKGEMAYVKDLENVEHVHVRYPARNFNHFSFPIISATSLPHFLSSVFHNISSLHKHHLSLLLSLFRIQYDDHPTIRSISAPLLDTALNWCEAYMEYIPNYPIAAYMIDKEMRVNPAFKEFVERRTRVTAAHRLDMKNFVNRPIPRLLRYELLLKGVLEETPLGPVNGVTGGRAHRQGSRAVGSSSSRGVNLEHEDHSAIPQVLDVIRGLGKDTEPGVVNAKSKVELWKYNEGLVFKQEEWIDMDLLDKSRSLIYSGKLLRQPDGLDWSGWTELHVLLFDNYIVLTKPKERDDVMKYHVNRRPIPLDLLSIDSLIEPPVQRSTGPGLLRGLRSQGGIPGHEATFTGDPLVSPESTTLVDSSTPTELSQSSSSSRFVYPITLHHLGRLSLHSMSGFPTPSSLSPSLSGSGTSSRIQQAMKPPPNVILYAESSAARVEWGAKLQEALGIRRVVQESNKVFEVEVLSGDTFVAAAVDGTGGSSGVLGGVDGGAFTGNVTCSEPFNTTDGRGLIAVGCAKGVWIGFRHDPKSMRRVLHLKFVTQCAMLEDYGVFLVLADKSLFAYHIEALVPSSLLLPPTSQQPQKLNGNKDVHFFAVGTLHGRTLVIYMKKKGLDSIFRVLEPVSEKINERAKVPSGFGSKFFPRSAKSEWFKIYRDFFLPSESYDLIFLKARIAILCSKGFEIMDLNDFKSVTIPQRDDARLAYLAKRCESCRPIGMFKSAEDEFLLCYNEFGVYVDKHGDPNRAAGTIEWEGTADRVAVHAPYILLFDPRFIEVRHLETGRLAQIITGNDIRCVWDGCGVSSHTAVSPSTHTLTFPGPDGSGSDEPFNQDSHVHAVMSSPEILGGLRSPAVVQQVFELLPTVPLFLPHSHQQPDLPGNHPNNSGSHSGGGSVVGSYSNSGSGSGSGSGVATGSRLFEEQYPSNTSPLLPSPQLRNL</sequence>
<dbReference type="InterPro" id="IPR035899">
    <property type="entry name" value="DBL_dom_sf"/>
</dbReference>
<feature type="region of interest" description="Disordered" evidence="3">
    <location>
        <begin position="15"/>
        <end position="83"/>
    </location>
</feature>
<dbReference type="InterPro" id="IPR000219">
    <property type="entry name" value="DH_dom"/>
</dbReference>
<dbReference type="Proteomes" id="UP000772434">
    <property type="component" value="Unassembled WGS sequence"/>
</dbReference>
<feature type="region of interest" description="Disordered" evidence="3">
    <location>
        <begin position="462"/>
        <end position="503"/>
    </location>
</feature>
<dbReference type="SUPFAM" id="SSF48065">
    <property type="entry name" value="DBL homology domain (DH-domain)"/>
    <property type="match status" value="2"/>
</dbReference>
<dbReference type="Pfam" id="PF00780">
    <property type="entry name" value="CNH"/>
    <property type="match status" value="1"/>
</dbReference>
<feature type="region of interest" description="Disordered" evidence="3">
    <location>
        <begin position="974"/>
        <end position="994"/>
    </location>
</feature>
<dbReference type="Pfam" id="PF00621">
    <property type="entry name" value="RhoGEF"/>
    <property type="match status" value="1"/>
</dbReference>
<evidence type="ECO:0000256" key="3">
    <source>
        <dbReference type="SAM" id="MobiDB-lite"/>
    </source>
</evidence>
<keyword evidence="2" id="KW-0344">Guanine-nucleotide releasing factor</keyword>
<feature type="region of interest" description="Disordered" evidence="3">
    <location>
        <begin position="201"/>
        <end position="236"/>
    </location>
</feature>
<feature type="compositionally biased region" description="Low complexity" evidence="3">
    <location>
        <begin position="35"/>
        <end position="53"/>
    </location>
</feature>
<feature type="compositionally biased region" description="Low complexity" evidence="3">
    <location>
        <begin position="62"/>
        <end position="83"/>
    </location>
</feature>
<evidence type="ECO:0000313" key="8">
    <source>
        <dbReference type="Proteomes" id="UP000772434"/>
    </source>
</evidence>
<keyword evidence="1" id="KW-0597">Phosphoprotein</keyword>
<organism evidence="7 8">
    <name type="scientific">Rhodocollybia butyracea</name>
    <dbReference type="NCBI Taxonomy" id="206335"/>
    <lineage>
        <taxon>Eukaryota</taxon>
        <taxon>Fungi</taxon>
        <taxon>Dikarya</taxon>
        <taxon>Basidiomycota</taxon>
        <taxon>Agaricomycotina</taxon>
        <taxon>Agaricomycetes</taxon>
        <taxon>Agaricomycetidae</taxon>
        <taxon>Agaricales</taxon>
        <taxon>Marasmiineae</taxon>
        <taxon>Omphalotaceae</taxon>
        <taxon>Rhodocollybia</taxon>
    </lineage>
</organism>
<feature type="domain" description="CNH" evidence="6">
    <location>
        <begin position="1071"/>
        <end position="1379"/>
    </location>
</feature>
<feature type="compositionally biased region" description="Low complexity" evidence="3">
    <location>
        <begin position="1454"/>
        <end position="1463"/>
    </location>
</feature>
<keyword evidence="8" id="KW-1185">Reference proteome</keyword>
<feature type="compositionally biased region" description="Basic and acidic residues" evidence="3">
    <location>
        <begin position="370"/>
        <end position="379"/>
    </location>
</feature>
<dbReference type="InterPro" id="IPR011993">
    <property type="entry name" value="PH-like_dom_sf"/>
</dbReference>
<dbReference type="InterPro" id="IPR041675">
    <property type="entry name" value="PH_5"/>
</dbReference>
<feature type="compositionally biased region" description="Low complexity" evidence="3">
    <location>
        <begin position="758"/>
        <end position="769"/>
    </location>
</feature>
<dbReference type="SMART" id="SM00325">
    <property type="entry name" value="RhoGEF"/>
    <property type="match status" value="1"/>
</dbReference>